<dbReference type="GO" id="GO:0022857">
    <property type="term" value="F:transmembrane transporter activity"/>
    <property type="evidence" value="ECO:0007669"/>
    <property type="project" value="InterPro"/>
</dbReference>
<dbReference type="CDD" id="cd17324">
    <property type="entry name" value="MFS_NepI_like"/>
    <property type="match status" value="1"/>
</dbReference>
<proteinExistence type="predicted"/>
<keyword evidence="3 6" id="KW-0812">Transmembrane</keyword>
<keyword evidence="9" id="KW-1185">Reference proteome</keyword>
<sequence length="399" mass="42287">MKREESVLNQFETSVRRLHLLLALANFAVGLGAFVVIGVLSPVAASFQITPSEAGWLMTIYAITYAISSPFLVAITGSKDRAYVLFAGLILLILGSTLAIFSPDFSVLLVARVFMAIGSGVVTPVASAIGAASVNPEHRGRALATVFGGLTMAQAFGIPAGAWIGYAFGWRFTFGVVALLAFVCLVILYKSIQRGIVAQPNSLSTLKEVVLSPRLTIAVFFIVLFMGGIFTFYTYLTPFLEIRYGIQKIGVTSILLIFGLGAIFGNKLGGFLTDKIGAVRTLVMVCTAQIVILPVLTLVQMPLYAIGILIFVWSVFGWSSQVAQQARLTALDSKRAPVLLALHSASIYVGTSLGALVGGKVIHLTGYSSLGMVASGIVVISLLLLAGSQTKNESSQPVI</sequence>
<feature type="transmembrane region" description="Helical" evidence="6">
    <location>
        <begin position="82"/>
        <end position="101"/>
    </location>
</feature>
<feature type="transmembrane region" description="Helical" evidence="6">
    <location>
        <begin position="338"/>
        <end position="358"/>
    </location>
</feature>
<dbReference type="EMBL" id="RQHV01000042">
    <property type="protein sequence ID" value="TGN10901.1"/>
    <property type="molecule type" value="Genomic_DNA"/>
</dbReference>
<accession>A0A4R9LPG6</accession>
<feature type="transmembrane region" description="Helical" evidence="6">
    <location>
        <begin position="56"/>
        <end position="75"/>
    </location>
</feature>
<comment type="subcellular location">
    <subcellularLocation>
        <location evidence="1">Cell membrane</location>
        <topology evidence="1">Multi-pass membrane protein</topology>
    </subcellularLocation>
</comment>
<feature type="transmembrane region" description="Helical" evidence="6">
    <location>
        <begin position="210"/>
        <end position="233"/>
    </location>
</feature>
<dbReference type="InterPro" id="IPR050189">
    <property type="entry name" value="MFS_Efflux_Transporters"/>
</dbReference>
<evidence type="ECO:0000256" key="2">
    <source>
        <dbReference type="ARBA" id="ARBA00022475"/>
    </source>
</evidence>
<dbReference type="PANTHER" id="PTHR43124">
    <property type="entry name" value="PURINE EFFLUX PUMP PBUE"/>
    <property type="match status" value="1"/>
</dbReference>
<evidence type="ECO:0000259" key="7">
    <source>
        <dbReference type="PROSITE" id="PS50850"/>
    </source>
</evidence>
<evidence type="ECO:0000256" key="4">
    <source>
        <dbReference type="ARBA" id="ARBA00022989"/>
    </source>
</evidence>
<feature type="transmembrane region" description="Helical" evidence="6">
    <location>
        <begin position="107"/>
        <end position="130"/>
    </location>
</feature>
<evidence type="ECO:0000313" key="9">
    <source>
        <dbReference type="Proteomes" id="UP000298264"/>
    </source>
</evidence>
<organism evidence="8 9">
    <name type="scientific">Leptospira ilyithenensis</name>
    <dbReference type="NCBI Taxonomy" id="2484901"/>
    <lineage>
        <taxon>Bacteria</taxon>
        <taxon>Pseudomonadati</taxon>
        <taxon>Spirochaetota</taxon>
        <taxon>Spirochaetia</taxon>
        <taxon>Leptospirales</taxon>
        <taxon>Leptospiraceae</taxon>
        <taxon>Leptospira</taxon>
    </lineage>
</organism>
<keyword evidence="2" id="KW-1003">Cell membrane</keyword>
<dbReference type="InterPro" id="IPR020846">
    <property type="entry name" value="MFS_dom"/>
</dbReference>
<feature type="transmembrane region" description="Helical" evidence="6">
    <location>
        <begin position="20"/>
        <end position="44"/>
    </location>
</feature>
<evidence type="ECO:0000256" key="1">
    <source>
        <dbReference type="ARBA" id="ARBA00004651"/>
    </source>
</evidence>
<dbReference type="SUPFAM" id="SSF103473">
    <property type="entry name" value="MFS general substrate transporter"/>
    <property type="match status" value="1"/>
</dbReference>
<keyword evidence="4 6" id="KW-1133">Transmembrane helix</keyword>
<comment type="caution">
    <text evidence="8">The sequence shown here is derived from an EMBL/GenBank/DDBJ whole genome shotgun (WGS) entry which is preliminary data.</text>
</comment>
<feature type="transmembrane region" description="Helical" evidence="6">
    <location>
        <begin position="142"/>
        <end position="164"/>
    </location>
</feature>
<evidence type="ECO:0000313" key="8">
    <source>
        <dbReference type="EMBL" id="TGN10901.1"/>
    </source>
</evidence>
<feature type="transmembrane region" description="Helical" evidence="6">
    <location>
        <begin position="245"/>
        <end position="265"/>
    </location>
</feature>
<dbReference type="GO" id="GO:0005886">
    <property type="term" value="C:plasma membrane"/>
    <property type="evidence" value="ECO:0007669"/>
    <property type="project" value="UniProtKB-SubCell"/>
</dbReference>
<dbReference type="InterPro" id="IPR011701">
    <property type="entry name" value="MFS"/>
</dbReference>
<dbReference type="Proteomes" id="UP000298264">
    <property type="component" value="Unassembled WGS sequence"/>
</dbReference>
<dbReference type="InterPro" id="IPR036259">
    <property type="entry name" value="MFS_trans_sf"/>
</dbReference>
<evidence type="ECO:0000256" key="6">
    <source>
        <dbReference type="SAM" id="Phobius"/>
    </source>
</evidence>
<feature type="transmembrane region" description="Helical" evidence="6">
    <location>
        <begin position="170"/>
        <end position="189"/>
    </location>
</feature>
<feature type="domain" description="Major facilitator superfamily (MFS) profile" evidence="7">
    <location>
        <begin position="18"/>
        <end position="393"/>
    </location>
</feature>
<reference evidence="8" key="1">
    <citation type="journal article" date="2019" name="PLoS Negl. Trop. Dis.">
        <title>Revisiting the worldwide diversity of Leptospira species in the environment.</title>
        <authorList>
            <person name="Vincent A.T."/>
            <person name="Schiettekatte O."/>
            <person name="Bourhy P."/>
            <person name="Veyrier F.J."/>
            <person name="Picardeau M."/>
        </authorList>
    </citation>
    <scope>NUCLEOTIDE SEQUENCE [LARGE SCALE GENOMIC DNA]</scope>
    <source>
        <strain evidence="8">201400974</strain>
    </source>
</reference>
<dbReference type="Gene3D" id="1.20.1250.20">
    <property type="entry name" value="MFS general substrate transporter like domains"/>
    <property type="match status" value="1"/>
</dbReference>
<dbReference type="OrthoDB" id="337363at2"/>
<keyword evidence="5 6" id="KW-0472">Membrane</keyword>
<dbReference type="PROSITE" id="PS50850">
    <property type="entry name" value="MFS"/>
    <property type="match status" value="1"/>
</dbReference>
<feature type="transmembrane region" description="Helical" evidence="6">
    <location>
        <begin position="364"/>
        <end position="386"/>
    </location>
</feature>
<dbReference type="PANTHER" id="PTHR43124:SF10">
    <property type="entry name" value="PURINE EFFLUX PUMP PBUE"/>
    <property type="match status" value="1"/>
</dbReference>
<dbReference type="Pfam" id="PF07690">
    <property type="entry name" value="MFS_1"/>
    <property type="match status" value="1"/>
</dbReference>
<protein>
    <submittedName>
        <fullName evidence="8">MFS transporter</fullName>
    </submittedName>
</protein>
<evidence type="ECO:0000256" key="3">
    <source>
        <dbReference type="ARBA" id="ARBA00022692"/>
    </source>
</evidence>
<dbReference type="AlphaFoldDB" id="A0A4R9LPG6"/>
<name>A0A4R9LPG6_9LEPT</name>
<gene>
    <name evidence="8" type="ORF">EHS11_06875</name>
</gene>
<evidence type="ECO:0000256" key="5">
    <source>
        <dbReference type="ARBA" id="ARBA00023136"/>
    </source>
</evidence>
<feature type="transmembrane region" description="Helical" evidence="6">
    <location>
        <begin position="301"/>
        <end position="318"/>
    </location>
</feature>